<reference evidence="2 3" key="1">
    <citation type="journal article" date="2018" name="Mol. Genet. Genomics">
        <title>The red deer Cervus elaphus genome CerEla1.0: sequencing, annotating, genes, and chromosomes.</title>
        <authorList>
            <person name="Bana N.A."/>
            <person name="Nyiri A."/>
            <person name="Nagy J."/>
            <person name="Frank K."/>
            <person name="Nagy T."/>
            <person name="Steger V."/>
            <person name="Schiller M."/>
            <person name="Lakatos P."/>
            <person name="Sugar L."/>
            <person name="Horn P."/>
            <person name="Barta E."/>
            <person name="Orosz L."/>
        </authorList>
    </citation>
    <scope>NUCLEOTIDE SEQUENCE [LARGE SCALE GENOMIC DNA]</scope>
    <source>
        <strain evidence="2">Hungarian</strain>
    </source>
</reference>
<gene>
    <name evidence="2" type="ORF">Celaphus_00013965</name>
</gene>
<evidence type="ECO:0000313" key="3">
    <source>
        <dbReference type="Proteomes" id="UP000242450"/>
    </source>
</evidence>
<dbReference type="Proteomes" id="UP000242450">
    <property type="component" value="Chromosome 22"/>
</dbReference>
<feature type="region of interest" description="Disordered" evidence="1">
    <location>
        <begin position="231"/>
        <end position="262"/>
    </location>
</feature>
<dbReference type="OrthoDB" id="9698413at2759"/>
<organism evidence="2 3">
    <name type="scientific">Cervus elaphus hippelaphus</name>
    <name type="common">European red deer</name>
    <dbReference type="NCBI Taxonomy" id="46360"/>
    <lineage>
        <taxon>Eukaryota</taxon>
        <taxon>Metazoa</taxon>
        <taxon>Chordata</taxon>
        <taxon>Craniata</taxon>
        <taxon>Vertebrata</taxon>
        <taxon>Euteleostomi</taxon>
        <taxon>Mammalia</taxon>
        <taxon>Eutheria</taxon>
        <taxon>Laurasiatheria</taxon>
        <taxon>Artiodactyla</taxon>
        <taxon>Ruminantia</taxon>
        <taxon>Pecora</taxon>
        <taxon>Cervidae</taxon>
        <taxon>Cervinae</taxon>
        <taxon>Cervus</taxon>
    </lineage>
</organism>
<evidence type="ECO:0000313" key="2">
    <source>
        <dbReference type="EMBL" id="OWK03672.1"/>
    </source>
</evidence>
<keyword evidence="3" id="KW-1185">Reference proteome</keyword>
<sequence>MPVWDIISPKKTQSRRKKRRKWQLLRACSLWAESGHLSGAIERSQEYKEMQKEMSNMCHIVENTNFSLQSSMSAEQCKFLRKDSPQLEKHTFSLKENVVYLEGDLVSTANTHSNNSERSLHLNIGSSMSEHLKFKNEGQNSQYTQFEGSVSRKSLFFQQKIFALHSTMYSVDDNGRDVVQPSLFNVRHDIANTEQLSTCNKISQALSKSSSPSNYKGIYGGLRRYSSNQTGYKVEGESNLKKHQGPESSHRDSKSNKCRNIS</sequence>
<protein>
    <submittedName>
        <fullName evidence="2">Uncharacterized protein</fullName>
    </submittedName>
</protein>
<dbReference type="AlphaFoldDB" id="A0A212CCK6"/>
<dbReference type="EMBL" id="MKHE01000022">
    <property type="protein sequence ID" value="OWK03672.1"/>
    <property type="molecule type" value="Genomic_DNA"/>
</dbReference>
<name>A0A212CCK6_CEREH</name>
<accession>A0A212CCK6</accession>
<comment type="caution">
    <text evidence="2">The sequence shown here is derived from an EMBL/GenBank/DDBJ whole genome shotgun (WGS) entry which is preliminary data.</text>
</comment>
<proteinExistence type="predicted"/>
<feature type="compositionally biased region" description="Basic and acidic residues" evidence="1">
    <location>
        <begin position="234"/>
        <end position="255"/>
    </location>
</feature>
<evidence type="ECO:0000256" key="1">
    <source>
        <dbReference type="SAM" id="MobiDB-lite"/>
    </source>
</evidence>